<proteinExistence type="predicted"/>
<name>A0ABP9AYQ2_9ACTN</name>
<accession>A0ABP9AYQ2</accession>
<sequence>MVMRIPWGWGKGDVRQGLRAADRSGSRGRGLWAVRWIAAMALIRRDGPEATEP</sequence>
<reference evidence="2" key="1">
    <citation type="journal article" date="2019" name="Int. J. Syst. Evol. Microbiol.">
        <title>The Global Catalogue of Microorganisms (GCM) 10K type strain sequencing project: providing services to taxonomists for standard genome sequencing and annotation.</title>
        <authorList>
            <consortium name="The Broad Institute Genomics Platform"/>
            <consortium name="The Broad Institute Genome Sequencing Center for Infectious Disease"/>
            <person name="Wu L."/>
            <person name="Ma J."/>
        </authorList>
    </citation>
    <scope>NUCLEOTIDE SEQUENCE [LARGE SCALE GENOMIC DNA]</scope>
    <source>
        <strain evidence="2">JCM 18324</strain>
    </source>
</reference>
<evidence type="ECO:0000313" key="1">
    <source>
        <dbReference type="EMBL" id="GAA4787564.1"/>
    </source>
</evidence>
<organism evidence="1 2">
    <name type="scientific">Streptomyces sanyensis</name>
    <dbReference type="NCBI Taxonomy" id="568869"/>
    <lineage>
        <taxon>Bacteria</taxon>
        <taxon>Bacillati</taxon>
        <taxon>Actinomycetota</taxon>
        <taxon>Actinomycetes</taxon>
        <taxon>Kitasatosporales</taxon>
        <taxon>Streptomycetaceae</taxon>
        <taxon>Streptomyces</taxon>
    </lineage>
</organism>
<dbReference type="Proteomes" id="UP001501147">
    <property type="component" value="Unassembled WGS sequence"/>
</dbReference>
<evidence type="ECO:0000313" key="2">
    <source>
        <dbReference type="Proteomes" id="UP001501147"/>
    </source>
</evidence>
<keyword evidence="2" id="KW-1185">Reference proteome</keyword>
<comment type="caution">
    <text evidence="1">The sequence shown here is derived from an EMBL/GenBank/DDBJ whole genome shotgun (WGS) entry which is preliminary data.</text>
</comment>
<evidence type="ECO:0008006" key="3">
    <source>
        <dbReference type="Google" id="ProtNLM"/>
    </source>
</evidence>
<dbReference type="EMBL" id="BAABJV010000013">
    <property type="protein sequence ID" value="GAA4787564.1"/>
    <property type="molecule type" value="Genomic_DNA"/>
</dbReference>
<gene>
    <name evidence="1" type="ORF">GCM10023329_43280</name>
</gene>
<protein>
    <recommendedName>
        <fullName evidence="3">Transposase</fullName>
    </recommendedName>
</protein>